<organism evidence="1 2">
    <name type="scientific">Ensete ventricosum</name>
    <name type="common">Abyssinian banana</name>
    <name type="synonym">Musa ensete</name>
    <dbReference type="NCBI Taxonomy" id="4639"/>
    <lineage>
        <taxon>Eukaryota</taxon>
        <taxon>Viridiplantae</taxon>
        <taxon>Streptophyta</taxon>
        <taxon>Embryophyta</taxon>
        <taxon>Tracheophyta</taxon>
        <taxon>Spermatophyta</taxon>
        <taxon>Magnoliopsida</taxon>
        <taxon>Liliopsida</taxon>
        <taxon>Zingiberales</taxon>
        <taxon>Musaceae</taxon>
        <taxon>Ensete</taxon>
    </lineage>
</organism>
<evidence type="ECO:0000313" key="2">
    <source>
        <dbReference type="Proteomes" id="UP000287651"/>
    </source>
</evidence>
<proteinExistence type="predicted"/>
<dbReference type="EMBL" id="AMZH03019368">
    <property type="protein sequence ID" value="RRT40450.1"/>
    <property type="molecule type" value="Genomic_DNA"/>
</dbReference>
<gene>
    <name evidence="1" type="ORF">B296_00031864</name>
</gene>
<name>A0A426XLZ3_ENSVE</name>
<comment type="caution">
    <text evidence="1">The sequence shown here is derived from an EMBL/GenBank/DDBJ whole genome shotgun (WGS) entry which is preliminary data.</text>
</comment>
<evidence type="ECO:0000313" key="1">
    <source>
        <dbReference type="EMBL" id="RRT40450.1"/>
    </source>
</evidence>
<reference evidence="1 2" key="1">
    <citation type="journal article" date="2014" name="Agronomy (Basel)">
        <title>A Draft Genome Sequence for Ensete ventricosum, the Drought-Tolerant Tree Against Hunger.</title>
        <authorList>
            <person name="Harrison J."/>
            <person name="Moore K.A."/>
            <person name="Paszkiewicz K."/>
            <person name="Jones T."/>
            <person name="Grant M."/>
            <person name="Ambacheew D."/>
            <person name="Muzemil S."/>
            <person name="Studholme D.J."/>
        </authorList>
    </citation>
    <scope>NUCLEOTIDE SEQUENCE [LARGE SCALE GENOMIC DNA]</scope>
</reference>
<dbReference type="Proteomes" id="UP000287651">
    <property type="component" value="Unassembled WGS sequence"/>
</dbReference>
<protein>
    <submittedName>
        <fullName evidence="1">Uncharacterized protein</fullName>
    </submittedName>
</protein>
<accession>A0A426XLZ3</accession>
<sequence>MRGMTIRRYDQELLGAPLRGAQLPKSKASVRKEVDSEKCHSVAEADLQIAKGRRFKATDSRAMGWQRHGTAEAGLPWSHRSLALMEGER</sequence>
<dbReference type="AlphaFoldDB" id="A0A426XLZ3"/>